<accession>A0A5J9WE07</accession>
<dbReference type="Gramene" id="TVU46186">
    <property type="protein sequence ID" value="TVU46186"/>
    <property type="gene ID" value="EJB05_05705"/>
</dbReference>
<name>A0A5J9WE07_9POAL</name>
<keyword evidence="3" id="KW-1185">Reference proteome</keyword>
<evidence type="ECO:0000313" key="2">
    <source>
        <dbReference type="EMBL" id="TVU46186.1"/>
    </source>
</evidence>
<dbReference type="EMBL" id="RWGY01000004">
    <property type="protein sequence ID" value="TVU46186.1"/>
    <property type="molecule type" value="Genomic_DNA"/>
</dbReference>
<keyword evidence="1" id="KW-0732">Signal</keyword>
<protein>
    <submittedName>
        <fullName evidence="2">Uncharacterized protein</fullName>
    </submittedName>
</protein>
<feature type="non-terminal residue" evidence="2">
    <location>
        <position position="1"/>
    </location>
</feature>
<dbReference type="Proteomes" id="UP000324897">
    <property type="component" value="Chromosome 5"/>
</dbReference>
<organism evidence="2 3">
    <name type="scientific">Eragrostis curvula</name>
    <name type="common">weeping love grass</name>
    <dbReference type="NCBI Taxonomy" id="38414"/>
    <lineage>
        <taxon>Eukaryota</taxon>
        <taxon>Viridiplantae</taxon>
        <taxon>Streptophyta</taxon>
        <taxon>Embryophyta</taxon>
        <taxon>Tracheophyta</taxon>
        <taxon>Spermatophyta</taxon>
        <taxon>Magnoliopsida</taxon>
        <taxon>Liliopsida</taxon>
        <taxon>Poales</taxon>
        <taxon>Poaceae</taxon>
        <taxon>PACMAD clade</taxon>
        <taxon>Chloridoideae</taxon>
        <taxon>Eragrostideae</taxon>
        <taxon>Eragrostidinae</taxon>
        <taxon>Eragrostis</taxon>
    </lineage>
</organism>
<reference evidence="2 3" key="1">
    <citation type="journal article" date="2019" name="Sci. Rep.">
        <title>A high-quality genome of Eragrostis curvula grass provides insights into Poaceae evolution and supports new strategies to enhance forage quality.</title>
        <authorList>
            <person name="Carballo J."/>
            <person name="Santos B.A.C.M."/>
            <person name="Zappacosta D."/>
            <person name="Garbus I."/>
            <person name="Selva J.P."/>
            <person name="Gallo C.A."/>
            <person name="Diaz A."/>
            <person name="Albertini E."/>
            <person name="Caccamo M."/>
            <person name="Echenique V."/>
        </authorList>
    </citation>
    <scope>NUCLEOTIDE SEQUENCE [LARGE SCALE GENOMIC DNA]</scope>
    <source>
        <strain evidence="3">cv. Victoria</strain>
        <tissue evidence="2">Leaf</tissue>
    </source>
</reference>
<proteinExistence type="predicted"/>
<evidence type="ECO:0000313" key="3">
    <source>
        <dbReference type="Proteomes" id="UP000324897"/>
    </source>
</evidence>
<feature type="signal peptide" evidence="1">
    <location>
        <begin position="1"/>
        <end position="27"/>
    </location>
</feature>
<comment type="caution">
    <text evidence="2">The sequence shown here is derived from an EMBL/GenBank/DDBJ whole genome shotgun (WGS) entry which is preliminary data.</text>
</comment>
<evidence type="ECO:0000256" key="1">
    <source>
        <dbReference type="SAM" id="SignalP"/>
    </source>
</evidence>
<feature type="chain" id="PRO_5023861449" evidence="1">
    <location>
        <begin position="28"/>
        <end position="94"/>
    </location>
</feature>
<gene>
    <name evidence="2" type="ORF">EJB05_05705</name>
</gene>
<dbReference type="AlphaFoldDB" id="A0A5J9WE07"/>
<sequence>MAASASSSMRSLAATCLLAMVFAGCLAATLPAADARRLLNDMAMPPALAATSPAAAPGPHESGADHARRILFEGRGLLDGGLRLAGRLLLGLGL</sequence>